<protein>
    <submittedName>
        <fullName evidence="2">Uncharacterized protein</fullName>
    </submittedName>
</protein>
<organism evidence="2 3">
    <name type="scientific">Methylomirabilis oxygeniifera</name>
    <dbReference type="NCBI Taxonomy" id="671143"/>
    <lineage>
        <taxon>Bacteria</taxon>
        <taxon>Candidatus Methylomirabilota</taxon>
        <taxon>Candidatus Methylomirabilia</taxon>
        <taxon>Candidatus Methylomirabilales</taxon>
        <taxon>Candidatus Methylomirabilaceae</taxon>
        <taxon>Candidatus Methylomirabilis</taxon>
    </lineage>
</organism>
<name>D5MEW8_METO1</name>
<gene>
    <name evidence="2" type="ORF">DAMO_1237</name>
</gene>
<dbReference type="EMBL" id="FP565575">
    <property type="protein sequence ID" value="CBE68297.1"/>
    <property type="molecule type" value="Genomic_DNA"/>
</dbReference>
<dbReference type="Proteomes" id="UP000006898">
    <property type="component" value="Chromosome"/>
</dbReference>
<sequence length="82" mass="8268">MGHAAPPAPWLISMTTSSPVPGAPAGVQQALVDQFEPKGQPPTLPFRFLVAAKAGVGGSNSRMKSAGKAATGRANAMIARNA</sequence>
<reference evidence="2 3" key="1">
    <citation type="journal article" date="2010" name="Nature">
        <title>Nitrite-driven anaerobic methane oxidation by oxygenic bacteria.</title>
        <authorList>
            <person name="Ettwig K.F."/>
            <person name="Butler M.K."/>
            <person name="Le Paslier D."/>
            <person name="Pelletier E."/>
            <person name="Mangenot S."/>
            <person name="Kuypers M.M.M."/>
            <person name="Schreiber F."/>
            <person name="Dutilh B.E."/>
            <person name="Zedelius J."/>
            <person name="de Beer D."/>
            <person name="Gloerich J."/>
            <person name="Wessels H.J.C.T."/>
            <person name="van Allen T."/>
            <person name="Luesken F."/>
            <person name="Wu M."/>
            <person name="van de Pas-Schoonen K.T."/>
            <person name="Op den Camp H.J.M."/>
            <person name="Janssen-Megens E.M."/>
            <person name="Francoijs K-J."/>
            <person name="Stunnenberg H."/>
            <person name="Weissenbach J."/>
            <person name="Jetten M.S.M."/>
            <person name="Strous M."/>
        </authorList>
    </citation>
    <scope>NUCLEOTIDE SEQUENCE [LARGE SCALE GENOMIC DNA]</scope>
</reference>
<accession>D5MEW8</accession>
<evidence type="ECO:0000313" key="3">
    <source>
        <dbReference type="Proteomes" id="UP000006898"/>
    </source>
</evidence>
<proteinExistence type="predicted"/>
<dbReference type="HOGENOM" id="CLU_2552006_0_0_0"/>
<dbReference type="KEGG" id="mox:DAMO_1237"/>
<feature type="region of interest" description="Disordered" evidence="1">
    <location>
        <begin position="57"/>
        <end position="82"/>
    </location>
</feature>
<evidence type="ECO:0000313" key="2">
    <source>
        <dbReference type="EMBL" id="CBE68297.1"/>
    </source>
</evidence>
<evidence type="ECO:0000256" key="1">
    <source>
        <dbReference type="SAM" id="MobiDB-lite"/>
    </source>
</evidence>
<dbReference type="AlphaFoldDB" id="D5MEW8"/>